<organism evidence="13 14">
    <name type="scientific">Desulfuromonas soudanensis</name>
    <dbReference type="NCBI Taxonomy" id="1603606"/>
    <lineage>
        <taxon>Bacteria</taxon>
        <taxon>Pseudomonadati</taxon>
        <taxon>Thermodesulfobacteriota</taxon>
        <taxon>Desulfuromonadia</taxon>
        <taxon>Desulfuromonadales</taxon>
        <taxon>Desulfuromonadaceae</taxon>
        <taxon>Desulfuromonas</taxon>
    </lineage>
</organism>
<dbReference type="RefSeq" id="WP_053551537.1">
    <property type="nucleotide sequence ID" value="NZ_CP010802.1"/>
</dbReference>
<protein>
    <recommendedName>
        <fullName evidence="6">Dihydropteroate synthase</fullName>
        <ecNumber evidence="5">2.5.1.15</ecNumber>
    </recommendedName>
    <alternativeName>
        <fullName evidence="11">Dihydropteroate pyrophosphorylase</fullName>
    </alternativeName>
</protein>
<name>A0A0M4DJH9_9BACT</name>
<proteinExistence type="inferred from homology"/>
<dbReference type="GO" id="GO:0005829">
    <property type="term" value="C:cytosol"/>
    <property type="evidence" value="ECO:0007669"/>
    <property type="project" value="TreeGrafter"/>
</dbReference>
<evidence type="ECO:0000256" key="10">
    <source>
        <dbReference type="ARBA" id="ARBA00022909"/>
    </source>
</evidence>
<comment type="pathway">
    <text evidence="3">Cofactor biosynthesis; tetrahydrofolate biosynthesis; 7,8-dihydrofolate from 2-amino-4-hydroxy-6-hydroxymethyl-7,8-dihydropteridine diphosphate and 4-aminobenzoate: step 1/2.</text>
</comment>
<dbReference type="GO" id="GO:0004156">
    <property type="term" value="F:dihydropteroate synthase activity"/>
    <property type="evidence" value="ECO:0007669"/>
    <property type="project" value="UniProtKB-EC"/>
</dbReference>
<keyword evidence="14" id="KW-1185">Reference proteome</keyword>
<dbReference type="InterPro" id="IPR011005">
    <property type="entry name" value="Dihydropteroate_synth-like_sf"/>
</dbReference>
<dbReference type="PROSITE" id="PS50972">
    <property type="entry name" value="PTERIN_BINDING"/>
    <property type="match status" value="1"/>
</dbReference>
<evidence type="ECO:0000313" key="14">
    <source>
        <dbReference type="Proteomes" id="UP000057158"/>
    </source>
</evidence>
<dbReference type="PANTHER" id="PTHR20941:SF1">
    <property type="entry name" value="FOLIC ACID SYNTHESIS PROTEIN FOL1"/>
    <property type="match status" value="1"/>
</dbReference>
<evidence type="ECO:0000256" key="5">
    <source>
        <dbReference type="ARBA" id="ARBA00012458"/>
    </source>
</evidence>
<dbReference type="STRING" id="1603606.DSOUD_2799"/>
<evidence type="ECO:0000256" key="4">
    <source>
        <dbReference type="ARBA" id="ARBA00009503"/>
    </source>
</evidence>
<keyword evidence="9" id="KW-0460">Magnesium</keyword>
<dbReference type="PROSITE" id="PS00793">
    <property type="entry name" value="DHPS_2"/>
    <property type="match status" value="1"/>
</dbReference>
<evidence type="ECO:0000313" key="13">
    <source>
        <dbReference type="EMBL" id="ALC17537.1"/>
    </source>
</evidence>
<evidence type="ECO:0000256" key="11">
    <source>
        <dbReference type="ARBA" id="ARBA00030193"/>
    </source>
</evidence>
<accession>A0A0M4DJH9</accession>
<dbReference type="EMBL" id="CP010802">
    <property type="protein sequence ID" value="ALC17537.1"/>
    <property type="molecule type" value="Genomic_DNA"/>
</dbReference>
<dbReference type="Gene3D" id="3.20.20.20">
    <property type="entry name" value="Dihydropteroate synthase-like"/>
    <property type="match status" value="1"/>
</dbReference>
<dbReference type="PROSITE" id="PS00792">
    <property type="entry name" value="DHPS_1"/>
    <property type="match status" value="1"/>
</dbReference>
<dbReference type="InterPro" id="IPR045031">
    <property type="entry name" value="DHP_synth-like"/>
</dbReference>
<dbReference type="SUPFAM" id="SSF51717">
    <property type="entry name" value="Dihydropteroate synthetase-like"/>
    <property type="match status" value="1"/>
</dbReference>
<sequence>MSYSPRILWVEDEPAARRLILGLGSDPAGAARMAGKMVRRLVHLKDVPCRSANILKQEMLALGGDAAVARGTVGCSIPVTDVILIGSLKKLRQLCVRLGDQPFGLPALATDLARLLSSLDAPPAVLLGRSCRLHLDRPRIMGVLNVTPDSFSDGGRFRSLDSALRQGAALAAEGADLIDIGGESTRPGAAAVSAEEELDRVLPIIEALRREVDTPLSIDTYKSSVARAAVAAGAEFVNDISGLQFDSAMARTVAESGAGLFVMHTRGSPETMQQDTRYPDLVGEVLASLESSLAQARAAGIGEEKLAIDPGIGFGKSLEGNLEILRRLREFHSLGRPVLLGTSRKGFIGKVLGQSAPGERLFGTLATVALGVERGAQIFRVHDVRPAREAALMAWAVLSGEHSEQD</sequence>
<evidence type="ECO:0000256" key="9">
    <source>
        <dbReference type="ARBA" id="ARBA00022842"/>
    </source>
</evidence>
<keyword evidence="10" id="KW-0289">Folate biosynthesis</keyword>
<comment type="similarity">
    <text evidence="4">Belongs to the DHPS family.</text>
</comment>
<dbReference type="KEGG" id="des:DSOUD_2799"/>
<dbReference type="GO" id="GO:0046654">
    <property type="term" value="P:tetrahydrofolate biosynthetic process"/>
    <property type="evidence" value="ECO:0007669"/>
    <property type="project" value="TreeGrafter"/>
</dbReference>
<evidence type="ECO:0000256" key="6">
    <source>
        <dbReference type="ARBA" id="ARBA00016919"/>
    </source>
</evidence>
<comment type="catalytic activity">
    <reaction evidence="1">
        <text>(7,8-dihydropterin-6-yl)methyl diphosphate + 4-aminobenzoate = 7,8-dihydropteroate + diphosphate</text>
        <dbReference type="Rhea" id="RHEA:19949"/>
        <dbReference type="ChEBI" id="CHEBI:17836"/>
        <dbReference type="ChEBI" id="CHEBI:17839"/>
        <dbReference type="ChEBI" id="CHEBI:33019"/>
        <dbReference type="ChEBI" id="CHEBI:72950"/>
        <dbReference type="EC" id="2.5.1.15"/>
    </reaction>
</comment>
<evidence type="ECO:0000256" key="7">
    <source>
        <dbReference type="ARBA" id="ARBA00022679"/>
    </source>
</evidence>
<dbReference type="FunFam" id="3.20.20.20:FF:000006">
    <property type="entry name" value="Dihydropteroate synthase"/>
    <property type="match status" value="1"/>
</dbReference>
<evidence type="ECO:0000256" key="8">
    <source>
        <dbReference type="ARBA" id="ARBA00022723"/>
    </source>
</evidence>
<evidence type="ECO:0000256" key="3">
    <source>
        <dbReference type="ARBA" id="ARBA00004763"/>
    </source>
</evidence>
<dbReference type="InterPro" id="IPR006390">
    <property type="entry name" value="DHP_synth_dom"/>
</dbReference>
<dbReference type="Proteomes" id="UP000057158">
    <property type="component" value="Chromosome"/>
</dbReference>
<dbReference type="GO" id="GO:0046656">
    <property type="term" value="P:folic acid biosynthetic process"/>
    <property type="evidence" value="ECO:0007669"/>
    <property type="project" value="UniProtKB-KW"/>
</dbReference>
<evidence type="ECO:0000256" key="1">
    <source>
        <dbReference type="ARBA" id="ARBA00000012"/>
    </source>
</evidence>
<dbReference type="InterPro" id="IPR000489">
    <property type="entry name" value="Pterin-binding_dom"/>
</dbReference>
<dbReference type="NCBIfam" id="TIGR01496">
    <property type="entry name" value="DHPS"/>
    <property type="match status" value="1"/>
</dbReference>
<feature type="domain" description="Pterin-binding" evidence="12">
    <location>
        <begin position="138"/>
        <end position="392"/>
    </location>
</feature>
<evidence type="ECO:0000259" key="12">
    <source>
        <dbReference type="PROSITE" id="PS50972"/>
    </source>
</evidence>
<dbReference type="OrthoDB" id="9811744at2"/>
<keyword evidence="7" id="KW-0808">Transferase</keyword>
<dbReference type="EC" id="2.5.1.15" evidence="5"/>
<gene>
    <name evidence="13" type="ORF">DSOUD_2799</name>
</gene>
<dbReference type="PATRIC" id="fig|1603606.3.peg.3030"/>
<dbReference type="PANTHER" id="PTHR20941">
    <property type="entry name" value="FOLATE SYNTHESIS PROTEINS"/>
    <property type="match status" value="1"/>
</dbReference>
<dbReference type="GO" id="GO:0046872">
    <property type="term" value="F:metal ion binding"/>
    <property type="evidence" value="ECO:0007669"/>
    <property type="project" value="UniProtKB-KW"/>
</dbReference>
<reference evidence="13 14" key="1">
    <citation type="submission" date="2015-07" db="EMBL/GenBank/DDBJ databases">
        <title>Isolation and Genomic Characterization of a Novel Halophilic Metal-Reducing Deltaproteobacterium from the Deep Subsurface.</title>
        <authorList>
            <person name="Badalamenti J.P."/>
            <person name="Summers Z.M."/>
            <person name="Gralnick J.A."/>
            <person name="Bond D.R."/>
        </authorList>
    </citation>
    <scope>NUCLEOTIDE SEQUENCE [LARGE SCALE GENOMIC DNA]</scope>
    <source>
        <strain evidence="13 14">WTL</strain>
    </source>
</reference>
<dbReference type="AlphaFoldDB" id="A0A0M4DJH9"/>
<dbReference type="Pfam" id="PF00809">
    <property type="entry name" value="Pterin_bind"/>
    <property type="match status" value="1"/>
</dbReference>
<evidence type="ECO:0000256" key="2">
    <source>
        <dbReference type="ARBA" id="ARBA00001946"/>
    </source>
</evidence>
<dbReference type="CDD" id="cd00739">
    <property type="entry name" value="DHPS"/>
    <property type="match status" value="1"/>
</dbReference>
<keyword evidence="8" id="KW-0479">Metal-binding</keyword>
<comment type="cofactor">
    <cofactor evidence="2">
        <name>Mg(2+)</name>
        <dbReference type="ChEBI" id="CHEBI:18420"/>
    </cofactor>
</comment>